<dbReference type="EMBL" id="JAUTXU010000050">
    <property type="protein sequence ID" value="KAK3715273.1"/>
    <property type="molecule type" value="Genomic_DNA"/>
</dbReference>
<keyword evidence="2" id="KW-1185">Reference proteome</keyword>
<gene>
    <name evidence="1" type="ORF">LTR37_007240</name>
</gene>
<name>A0ACC3NEA1_9PEZI</name>
<reference evidence="1" key="1">
    <citation type="submission" date="2023-07" db="EMBL/GenBank/DDBJ databases">
        <title>Black Yeasts Isolated from many extreme environments.</title>
        <authorList>
            <person name="Coleine C."/>
            <person name="Stajich J.E."/>
            <person name="Selbmann L."/>
        </authorList>
    </citation>
    <scope>NUCLEOTIDE SEQUENCE</scope>
    <source>
        <strain evidence="1">CCFEE 5714</strain>
    </source>
</reference>
<evidence type="ECO:0000313" key="2">
    <source>
        <dbReference type="Proteomes" id="UP001281147"/>
    </source>
</evidence>
<proteinExistence type="predicted"/>
<comment type="caution">
    <text evidence="1">The sequence shown here is derived from an EMBL/GenBank/DDBJ whole genome shotgun (WGS) entry which is preliminary data.</text>
</comment>
<accession>A0ACC3NEA1</accession>
<protein>
    <submittedName>
        <fullName evidence="1">Uncharacterized protein</fullName>
    </submittedName>
</protein>
<organism evidence="1 2">
    <name type="scientific">Vermiconidia calcicola</name>
    <dbReference type="NCBI Taxonomy" id="1690605"/>
    <lineage>
        <taxon>Eukaryota</taxon>
        <taxon>Fungi</taxon>
        <taxon>Dikarya</taxon>
        <taxon>Ascomycota</taxon>
        <taxon>Pezizomycotina</taxon>
        <taxon>Dothideomycetes</taxon>
        <taxon>Dothideomycetidae</taxon>
        <taxon>Mycosphaerellales</taxon>
        <taxon>Extremaceae</taxon>
        <taxon>Vermiconidia</taxon>
    </lineage>
</organism>
<evidence type="ECO:0000313" key="1">
    <source>
        <dbReference type="EMBL" id="KAK3715273.1"/>
    </source>
</evidence>
<sequence length="334" mass="37112">MAAELPPEQHASYSAIIDDILASSDLNTISAKRIRKGLQEQVDYNITPQKAAITDLIMLRFDKFQRDQDTTTAAPEPAPTTNGAVKHEKVKQEHSSPSSPTKRKASAQENDDDDDLSSPTTSPPPTKKVKKAVAAAVKAVKADKETDEEIAKRMQAELNAPGARSTRGGGAKRKTVVAKKKTPKKKSKAKINSDDDSNVEGGEEKPERERKGGFHKPMHLSEPLAALLDAQTLSRPQTVKKIWAYVKERDLQDPNDKRQIRCDEPMRAVFRQERVHMFTMNKLLAGHLWPAEVGEEAVKEDDDADVKSEEDGEKVKDELVKQEEGIDSEEMEED</sequence>
<dbReference type="Proteomes" id="UP001281147">
    <property type="component" value="Unassembled WGS sequence"/>
</dbReference>